<protein>
    <submittedName>
        <fullName evidence="3">Uncharacterized protein</fullName>
    </submittedName>
</protein>
<feature type="region of interest" description="Disordered" evidence="2">
    <location>
        <begin position="325"/>
        <end position="344"/>
    </location>
</feature>
<gene>
    <name evidence="3" type="ORF">GCM10022211_14830</name>
</gene>
<evidence type="ECO:0000313" key="4">
    <source>
        <dbReference type="Proteomes" id="UP001501310"/>
    </source>
</evidence>
<feature type="coiled-coil region" evidence="1">
    <location>
        <begin position="81"/>
        <end position="108"/>
    </location>
</feature>
<evidence type="ECO:0000256" key="2">
    <source>
        <dbReference type="SAM" id="MobiDB-lite"/>
    </source>
</evidence>
<dbReference type="EMBL" id="BAAAZD010000001">
    <property type="protein sequence ID" value="GAA4003969.1"/>
    <property type="molecule type" value="Genomic_DNA"/>
</dbReference>
<accession>A0ABP7RYG4</accession>
<feature type="compositionally biased region" description="Basic and acidic residues" evidence="2">
    <location>
        <begin position="181"/>
        <end position="191"/>
    </location>
</feature>
<name>A0ABP7RYG4_9SPHN</name>
<comment type="caution">
    <text evidence="3">The sequence shown here is derived from an EMBL/GenBank/DDBJ whole genome shotgun (WGS) entry which is preliminary data.</text>
</comment>
<sequence>MADDLTTSRIMLTSLKTLAKGRALSEKQKAVFIDSIRIRLGKSDFDWHGPVKLTRSQTAGANSLLLDLCTKTLDGAGAAIEQDCIAKVERLEAQLAKLERAVAQLLHQSPPIAASILRNSCTKAAQPDPELLETQASASATKRNETKRNHDGAMIFPLEAMTATSGRHPAANDISSSTADTTERNDGVETGKRRDFSDHAVVSFFRNDPNAEPSANLELKGKRYSLVFHSADVAEERMFASSSREWRLAFDASLGAALREHSRDHARSDERYVLSPLYDETDRFGRKKPVAENCVAVLVWTDDMQPKSVTIIDGDTDIVTVPLSRAQQTKPKSPTHKGMVKLAA</sequence>
<organism evidence="3 4">
    <name type="scientific">Sphingomonas humi</name>
    <dbReference type="NCBI Taxonomy" id="335630"/>
    <lineage>
        <taxon>Bacteria</taxon>
        <taxon>Pseudomonadati</taxon>
        <taxon>Pseudomonadota</taxon>
        <taxon>Alphaproteobacteria</taxon>
        <taxon>Sphingomonadales</taxon>
        <taxon>Sphingomonadaceae</taxon>
        <taxon>Sphingomonas</taxon>
    </lineage>
</organism>
<dbReference type="RefSeq" id="WP_344709540.1">
    <property type="nucleotide sequence ID" value="NZ_BAAAZD010000001.1"/>
</dbReference>
<dbReference type="Proteomes" id="UP001501310">
    <property type="component" value="Unassembled WGS sequence"/>
</dbReference>
<reference evidence="4" key="1">
    <citation type="journal article" date="2019" name="Int. J. Syst. Evol. Microbiol.">
        <title>The Global Catalogue of Microorganisms (GCM) 10K type strain sequencing project: providing services to taxonomists for standard genome sequencing and annotation.</title>
        <authorList>
            <consortium name="The Broad Institute Genomics Platform"/>
            <consortium name="The Broad Institute Genome Sequencing Center for Infectious Disease"/>
            <person name="Wu L."/>
            <person name="Ma J."/>
        </authorList>
    </citation>
    <scope>NUCLEOTIDE SEQUENCE [LARGE SCALE GENOMIC DNA]</scope>
    <source>
        <strain evidence="4">JCM 16603</strain>
    </source>
</reference>
<feature type="compositionally biased region" description="Basic residues" evidence="2">
    <location>
        <begin position="333"/>
        <end position="344"/>
    </location>
</feature>
<feature type="region of interest" description="Disordered" evidence="2">
    <location>
        <begin position="165"/>
        <end position="191"/>
    </location>
</feature>
<proteinExistence type="predicted"/>
<feature type="region of interest" description="Disordered" evidence="2">
    <location>
        <begin position="127"/>
        <end position="150"/>
    </location>
</feature>
<evidence type="ECO:0000313" key="3">
    <source>
        <dbReference type="EMBL" id="GAA4003969.1"/>
    </source>
</evidence>
<keyword evidence="4" id="KW-1185">Reference proteome</keyword>
<evidence type="ECO:0000256" key="1">
    <source>
        <dbReference type="SAM" id="Coils"/>
    </source>
</evidence>
<keyword evidence="1" id="KW-0175">Coiled coil</keyword>